<accession>A0ABU7Z808</accession>
<keyword evidence="2" id="KW-1133">Transmembrane helix</keyword>
<proteinExistence type="predicted"/>
<dbReference type="Pfam" id="PF12229">
    <property type="entry name" value="PG_binding_4"/>
    <property type="match status" value="1"/>
</dbReference>
<feature type="region of interest" description="Disordered" evidence="1">
    <location>
        <begin position="1"/>
        <end position="158"/>
    </location>
</feature>
<dbReference type="RefSeq" id="WP_332902281.1">
    <property type="nucleotide sequence ID" value="NZ_JBAGLP010000118.1"/>
</dbReference>
<dbReference type="InterPro" id="IPR007391">
    <property type="entry name" value="Vancomycin_resist_VanW"/>
</dbReference>
<feature type="compositionally biased region" description="Low complexity" evidence="1">
    <location>
        <begin position="114"/>
        <end position="138"/>
    </location>
</feature>
<gene>
    <name evidence="4" type="ORF">V5O49_11030</name>
</gene>
<keyword evidence="5" id="KW-1185">Reference proteome</keyword>
<dbReference type="Pfam" id="PF04294">
    <property type="entry name" value="VanW"/>
    <property type="match status" value="1"/>
</dbReference>
<comment type="caution">
    <text evidence="4">The sequence shown here is derived from an EMBL/GenBank/DDBJ whole genome shotgun (WGS) entry which is preliminary data.</text>
</comment>
<dbReference type="Proteomes" id="UP001310387">
    <property type="component" value="Unassembled WGS sequence"/>
</dbReference>
<feature type="domain" description="YoaR-like putative peptidoglycan binding" evidence="3">
    <location>
        <begin position="394"/>
        <end position="461"/>
    </location>
</feature>
<dbReference type="InterPro" id="IPR022029">
    <property type="entry name" value="YoaR-like_PG-bd"/>
</dbReference>
<reference evidence="4" key="1">
    <citation type="journal article" date="2024" name="Antonie Van Leeuwenhoek">
        <title>Isoptericola haloaureus sp. nov., a dimorphic actinobacterium isolated from mangrove sediments of southeast India, implicating biosaline agricultural significance through nitrogen fixation and salt tolerance genes.</title>
        <authorList>
            <person name="Prathaban M."/>
            <person name="Prathiviraj R."/>
            <person name="Ravichandran M."/>
            <person name="Natarajan S.D."/>
            <person name="Sobanaa M."/>
            <person name="Hari Krishna Kumar S."/>
            <person name="Chandrasekar V."/>
            <person name="Selvin J."/>
        </authorList>
    </citation>
    <scope>NUCLEOTIDE SEQUENCE</scope>
    <source>
        <strain evidence="4">MP1014</strain>
    </source>
</reference>
<protein>
    <submittedName>
        <fullName evidence="4">VanW family protein</fullName>
    </submittedName>
</protein>
<feature type="compositionally biased region" description="Low complexity" evidence="1">
    <location>
        <begin position="17"/>
        <end position="29"/>
    </location>
</feature>
<feature type="compositionally biased region" description="Low complexity" evidence="1">
    <location>
        <begin position="47"/>
        <end position="77"/>
    </location>
</feature>
<dbReference type="PANTHER" id="PTHR35788:SF1">
    <property type="entry name" value="EXPORTED PROTEIN"/>
    <property type="match status" value="1"/>
</dbReference>
<dbReference type="InterPro" id="IPR052913">
    <property type="entry name" value="Glycopeptide_resist_protein"/>
</dbReference>
<evidence type="ECO:0000256" key="1">
    <source>
        <dbReference type="SAM" id="MobiDB-lite"/>
    </source>
</evidence>
<evidence type="ECO:0000313" key="5">
    <source>
        <dbReference type="Proteomes" id="UP001310387"/>
    </source>
</evidence>
<evidence type="ECO:0000313" key="4">
    <source>
        <dbReference type="EMBL" id="MEG3615657.1"/>
    </source>
</evidence>
<evidence type="ECO:0000256" key="2">
    <source>
        <dbReference type="SAM" id="Phobius"/>
    </source>
</evidence>
<keyword evidence="2" id="KW-0472">Membrane</keyword>
<organism evidence="4 5">
    <name type="scientific">Isoptericola haloaureus</name>
    <dbReference type="NCBI Taxonomy" id="1542902"/>
    <lineage>
        <taxon>Bacteria</taxon>
        <taxon>Bacillati</taxon>
        <taxon>Actinomycetota</taxon>
        <taxon>Actinomycetes</taxon>
        <taxon>Micrococcales</taxon>
        <taxon>Promicromonosporaceae</taxon>
        <taxon>Isoptericola</taxon>
    </lineage>
</organism>
<reference evidence="4" key="2">
    <citation type="submission" date="2024-02" db="EMBL/GenBank/DDBJ databases">
        <authorList>
            <person name="Prathaban M."/>
            <person name="Mythili R."/>
            <person name="Sharmila Devi N."/>
            <person name="Sobanaa M."/>
            <person name="Prathiviraj R."/>
            <person name="Selvin J."/>
        </authorList>
    </citation>
    <scope>NUCLEOTIDE SEQUENCE</scope>
    <source>
        <strain evidence="4">MP1014</strain>
    </source>
</reference>
<feature type="transmembrane region" description="Helical" evidence="2">
    <location>
        <begin position="165"/>
        <end position="187"/>
    </location>
</feature>
<name>A0ABU7Z808_9MICO</name>
<feature type="region of interest" description="Disordered" evidence="1">
    <location>
        <begin position="703"/>
        <end position="723"/>
    </location>
</feature>
<sequence>MGQPTEGDDQVRASQNSASSPGDASAAGDTPYEPAVRAWEEPDAGDASPAGTAGTPSAGTAGSSSAGTPDAPAQDAQDAPEDPDVPYEPSVRAWEQPRSVATVRAPSSTPPAAPTEAIPAVSATSAAGAGSPAGEQSPAVPPSDGAGTPLEGLQGDGAPSRTPKVLLGALAGVVVLAGLYVGAQWLVADSVPRGTTVAGVDIGGLPTAEAVTALDEGLGPRAAEPVTVRAGESTSTIDPAEAGLSLDSAGTVEDLTGFTLEPSRLLEHLVGGDEVPPVVGVDRPTLRTAVGGVAQSLATEPVDGTVRFADGEAVATEAAAGTQVVQDAADDAIVSAWLVTDGPVDLPTEPVEPAIDQADTDAALAEAEEVVSGPVTVEVDTQNPELPARVLARSTSFVPQDGALVAQFDGDRLTSAIVERTNDLLREPNDAHFEFSGGEPVIVGGEAGTTLDPEQVADAVGGAALSPERATQVELVEEDPEDSRASLEELGVKEVVSEFSTPLTSEPIRTKNLVRGAQLVNGTLVRPDETFSLIDTLSPIEVSNGYFAAGVVSNGVHVDAVGGGLSQMATTSYNAGFFAGFDDVEHRQHSYWFSRYPAGREATIYVGAIDMKFRNDTPYGALLQSYVSGGRLHVKIWSTEYYDVETSDSGRQEVEPVSEVDMSSSPDCEPYPGGQPGFAITVYRKVYLDGDLVKDESDFWRYKPDDAVTCTPPEQENDKDGDD</sequence>
<dbReference type="PANTHER" id="PTHR35788">
    <property type="entry name" value="EXPORTED PROTEIN-RELATED"/>
    <property type="match status" value="1"/>
</dbReference>
<evidence type="ECO:0000259" key="3">
    <source>
        <dbReference type="Pfam" id="PF12229"/>
    </source>
</evidence>
<keyword evidence="2" id="KW-0812">Transmembrane</keyword>
<dbReference type="EMBL" id="JBAGLP010000118">
    <property type="protein sequence ID" value="MEG3615657.1"/>
    <property type="molecule type" value="Genomic_DNA"/>
</dbReference>
<feature type="region of interest" description="Disordered" evidence="1">
    <location>
        <begin position="648"/>
        <end position="671"/>
    </location>
</feature>